<evidence type="ECO:0000313" key="3">
    <source>
        <dbReference type="Proteomes" id="UP000826802"/>
    </source>
</evidence>
<evidence type="ECO:0000313" key="2">
    <source>
        <dbReference type="EMBL" id="QYA41389.1"/>
    </source>
</evidence>
<sequence>MQDSFKVPSDKGQNIKFVEVENTVTTPTTEEPTTEQATTERPTTKPCPNGRIWCPGNY</sequence>
<dbReference type="EMBL" id="CP079981">
    <property type="protein sequence ID" value="QYA41389.1"/>
    <property type="molecule type" value="Genomic_DNA"/>
</dbReference>
<proteinExistence type="predicted"/>
<feature type="compositionally biased region" description="Low complexity" evidence="1">
    <location>
        <begin position="20"/>
        <end position="41"/>
    </location>
</feature>
<name>A0AAE7Q5J1_9STAP</name>
<reference evidence="2 3" key="1">
    <citation type="submission" date="2021-07" db="EMBL/GenBank/DDBJ databases">
        <title>Prevalence and characterization of methicillin-resistant Macrococcus spp. in food producing animals and meat in Switzerland in 2019.</title>
        <authorList>
            <person name="Keller J.E."/>
            <person name="Schwendener S."/>
            <person name="Neuenschwander J."/>
            <person name="Overesch G."/>
            <person name="Perreten V."/>
        </authorList>
    </citation>
    <scope>NUCLEOTIDE SEQUENCE [LARGE SCALE GENOMIC DNA]</scope>
    <source>
        <strain evidence="2 3">19Msa0936</strain>
    </source>
</reference>
<dbReference type="Proteomes" id="UP000826802">
    <property type="component" value="Chromosome"/>
</dbReference>
<keyword evidence="3" id="KW-1185">Reference proteome</keyword>
<evidence type="ECO:0000256" key="1">
    <source>
        <dbReference type="SAM" id="MobiDB-lite"/>
    </source>
</evidence>
<accession>A0AAE7Q5J1</accession>
<dbReference type="RefSeq" id="WP_157742179.1">
    <property type="nucleotide sequence ID" value="NZ_CP054482.1"/>
</dbReference>
<gene>
    <name evidence="2" type="ORF">KYI11_06960</name>
</gene>
<protein>
    <submittedName>
        <fullName evidence="2">Uncharacterized protein</fullName>
    </submittedName>
</protein>
<dbReference type="AlphaFoldDB" id="A0AAE7Q5J1"/>
<dbReference type="GeneID" id="99097669"/>
<feature type="region of interest" description="Disordered" evidence="1">
    <location>
        <begin position="1"/>
        <end position="49"/>
    </location>
</feature>
<organism evidence="2 3">
    <name type="scientific">Macrococcoides bohemicum</name>
    <dbReference type="NCBI Taxonomy" id="1903056"/>
    <lineage>
        <taxon>Bacteria</taxon>
        <taxon>Bacillati</taxon>
        <taxon>Bacillota</taxon>
        <taxon>Bacilli</taxon>
        <taxon>Bacillales</taxon>
        <taxon>Staphylococcaceae</taxon>
        <taxon>Macrococcoides</taxon>
    </lineage>
</organism>